<sequence length="100" mass="11596">MYRWLILIVAGFILWKLFTGDKKRKKDQEKEEKENLVVTGEMVKDPMCGAFVSKDGDIRVREGEKVHYFCSYECRDKYVKMLQGQTAEPAAEVTEAKKDA</sequence>
<feature type="domain" description="TRASH" evidence="1">
    <location>
        <begin position="45"/>
        <end position="82"/>
    </location>
</feature>
<accession>A0A0W8G4G9</accession>
<evidence type="ECO:0000259" key="1">
    <source>
        <dbReference type="SMART" id="SM00746"/>
    </source>
</evidence>
<protein>
    <recommendedName>
        <fullName evidence="1">TRASH domain-containing protein</fullName>
    </recommendedName>
</protein>
<dbReference type="AlphaFoldDB" id="A0A0W8G4G9"/>
<organism evidence="2">
    <name type="scientific">hydrocarbon metagenome</name>
    <dbReference type="NCBI Taxonomy" id="938273"/>
    <lineage>
        <taxon>unclassified sequences</taxon>
        <taxon>metagenomes</taxon>
        <taxon>ecological metagenomes</taxon>
    </lineage>
</organism>
<dbReference type="SMART" id="SM00746">
    <property type="entry name" value="TRASH"/>
    <property type="match status" value="1"/>
</dbReference>
<dbReference type="InterPro" id="IPR011017">
    <property type="entry name" value="TRASH_dom"/>
</dbReference>
<name>A0A0W8G4G9_9ZZZZ</name>
<comment type="caution">
    <text evidence="2">The sequence shown here is derived from an EMBL/GenBank/DDBJ whole genome shotgun (WGS) entry which is preliminary data.</text>
</comment>
<dbReference type="EMBL" id="LNQE01000275">
    <property type="protein sequence ID" value="KUG27932.1"/>
    <property type="molecule type" value="Genomic_DNA"/>
</dbReference>
<reference evidence="2" key="1">
    <citation type="journal article" date="2015" name="Proc. Natl. Acad. Sci. U.S.A.">
        <title>Networks of energetic and metabolic interactions define dynamics in microbial communities.</title>
        <authorList>
            <person name="Embree M."/>
            <person name="Liu J.K."/>
            <person name="Al-Bassam M.M."/>
            <person name="Zengler K."/>
        </authorList>
    </citation>
    <scope>NUCLEOTIDE SEQUENCE</scope>
</reference>
<evidence type="ECO:0000313" key="2">
    <source>
        <dbReference type="EMBL" id="KUG27932.1"/>
    </source>
</evidence>
<gene>
    <name evidence="2" type="ORF">ASZ90_002221</name>
</gene>
<proteinExistence type="predicted"/>